<dbReference type="Proteomes" id="UP001515500">
    <property type="component" value="Chromosome 8"/>
</dbReference>
<accession>A0AB40BUV9</accession>
<evidence type="ECO:0000256" key="1">
    <source>
        <dbReference type="ARBA" id="ARBA00009861"/>
    </source>
</evidence>
<dbReference type="PANTHER" id="PTHR31642">
    <property type="entry name" value="TRICHOTHECENE 3-O-ACETYLTRANSFERASE"/>
    <property type="match status" value="1"/>
</dbReference>
<proteinExistence type="inferred from homology"/>
<keyword evidence="4" id="KW-1185">Reference proteome</keyword>
<protein>
    <submittedName>
        <fullName evidence="5 6">Putrescine hydroxycinnamoyltransferase 1-like isoform X1</fullName>
    </submittedName>
</protein>
<comment type="similarity">
    <text evidence="1">Belongs to the plant acyltransferase family.</text>
</comment>
<dbReference type="GO" id="GO:0016747">
    <property type="term" value="F:acyltransferase activity, transferring groups other than amino-acyl groups"/>
    <property type="evidence" value="ECO:0007669"/>
    <property type="project" value="TreeGrafter"/>
</dbReference>
<name>A0AB40BUV9_DIOCR</name>
<gene>
    <name evidence="5 6" type="primary">LOC120267638</name>
</gene>
<dbReference type="RefSeq" id="XP_039131241.1">
    <property type="nucleotide sequence ID" value="XM_039275307.1"/>
</dbReference>
<dbReference type="Gene3D" id="3.30.559.10">
    <property type="entry name" value="Chloramphenicol acetyltransferase-like domain"/>
    <property type="match status" value="2"/>
</dbReference>
<evidence type="ECO:0000256" key="3">
    <source>
        <dbReference type="ARBA" id="ARBA00023315"/>
    </source>
</evidence>
<dbReference type="InterPro" id="IPR050317">
    <property type="entry name" value="Plant_Fungal_Acyltransferase"/>
</dbReference>
<dbReference type="AlphaFoldDB" id="A0AB40BUV9"/>
<dbReference type="InterPro" id="IPR023213">
    <property type="entry name" value="CAT-like_dom_sf"/>
</dbReference>
<organism evidence="4 5">
    <name type="scientific">Dioscorea cayennensis subsp. rotundata</name>
    <name type="common">White Guinea yam</name>
    <name type="synonym">Dioscorea rotundata</name>
    <dbReference type="NCBI Taxonomy" id="55577"/>
    <lineage>
        <taxon>Eukaryota</taxon>
        <taxon>Viridiplantae</taxon>
        <taxon>Streptophyta</taxon>
        <taxon>Embryophyta</taxon>
        <taxon>Tracheophyta</taxon>
        <taxon>Spermatophyta</taxon>
        <taxon>Magnoliopsida</taxon>
        <taxon>Liliopsida</taxon>
        <taxon>Dioscoreales</taxon>
        <taxon>Dioscoreaceae</taxon>
        <taxon>Dioscorea</taxon>
    </lineage>
</organism>
<dbReference type="RefSeq" id="XP_039131242.1">
    <property type="nucleotide sequence ID" value="XM_039275308.1"/>
</dbReference>
<evidence type="ECO:0000313" key="5">
    <source>
        <dbReference type="RefSeq" id="XP_039131241.1"/>
    </source>
</evidence>
<keyword evidence="3" id="KW-0012">Acyltransferase</keyword>
<evidence type="ECO:0000313" key="4">
    <source>
        <dbReference type="Proteomes" id="UP001515500"/>
    </source>
</evidence>
<dbReference type="GeneID" id="120267638"/>
<evidence type="ECO:0000313" key="6">
    <source>
        <dbReference type="RefSeq" id="XP_039131242.1"/>
    </source>
</evidence>
<dbReference type="PANTHER" id="PTHR31642:SF138">
    <property type="entry name" value="PUTRESCINE HYDROXYCINNAMOYLTRANSFERASE 1"/>
    <property type="match status" value="1"/>
</dbReference>
<keyword evidence="2" id="KW-0808">Transferase</keyword>
<dbReference type="Pfam" id="PF02458">
    <property type="entry name" value="Transferase"/>
    <property type="match status" value="1"/>
</dbReference>
<reference evidence="5 6" key="1">
    <citation type="submission" date="2025-04" db="UniProtKB">
        <authorList>
            <consortium name="RefSeq"/>
        </authorList>
    </citation>
    <scope>IDENTIFICATION</scope>
</reference>
<sequence length="442" mass="49133">MLEITESCLVVPNEETPKHRLWLSNLDVFAPRDHAPFFFLYKPNGDPNFFSVDTLKMALSKVLVTFYPLAGRLVLDGDGRPEVDCNAEGVLFSVARAACTVDGFGDFRPTPVLRQLLIPSVTGPERSSILMLFQLTYFECGGVCLGCATHHSVTDGVSALHFINAWSEIARCGSAITSVPPFLDRTVLRARSPPTVMFDHIEYTCDQLYCKYVPLDEMGQACQTAILTISKDQLNTLKHGLNGDRNLSTFKAVGVHLWRTACKARELTDEQDTRVYLTADARARLKPVLPMAYLGNAILRTSAHLRVGDLVSKPFESGVAKIVEAVNSLDDEHIRSLVDLLEIHKSNKEKVLGSRALKMVDFHVNSWLSLPIYEADFGWGKPWFMGRASMRYVGQAYMMRGGAENSGGVSAVVAFESKNMVRFKEIFYKDLDSYVSEVQGSV</sequence>
<evidence type="ECO:0000256" key="2">
    <source>
        <dbReference type="ARBA" id="ARBA00022679"/>
    </source>
</evidence>